<keyword evidence="2" id="KW-0808">Transferase</keyword>
<evidence type="ECO:0000259" key="4">
    <source>
        <dbReference type="Pfam" id="PF11380"/>
    </source>
</evidence>
<dbReference type="InterPro" id="IPR047141">
    <property type="entry name" value="Stealth"/>
</dbReference>
<organism evidence="5 6">
    <name type="scientific">Mesorhizobium liriopis</name>
    <dbReference type="NCBI Taxonomy" id="2953882"/>
    <lineage>
        <taxon>Bacteria</taxon>
        <taxon>Pseudomonadati</taxon>
        <taxon>Pseudomonadota</taxon>
        <taxon>Alphaproteobacteria</taxon>
        <taxon>Hyphomicrobiales</taxon>
        <taxon>Phyllobacteriaceae</taxon>
        <taxon>Mesorhizobium</taxon>
    </lineage>
</organism>
<dbReference type="InterPro" id="IPR021520">
    <property type="entry name" value="Stealth_CR2"/>
</dbReference>
<evidence type="ECO:0000313" key="6">
    <source>
        <dbReference type="Proteomes" id="UP001205906"/>
    </source>
</evidence>
<gene>
    <name evidence="5" type="ORF">NGM99_02320</name>
</gene>
<dbReference type="RefSeq" id="WP_252815528.1">
    <property type="nucleotide sequence ID" value="NZ_JAMXQS010000001.1"/>
</dbReference>
<evidence type="ECO:0000256" key="2">
    <source>
        <dbReference type="ARBA" id="ARBA00022679"/>
    </source>
</evidence>
<reference evidence="5 6" key="1">
    <citation type="submission" date="2022-06" db="EMBL/GenBank/DDBJ databases">
        <title>Mesorhizobium sp. strain RP14 Genome sequencing and assembly.</title>
        <authorList>
            <person name="Kim I."/>
        </authorList>
    </citation>
    <scope>NUCLEOTIDE SEQUENCE [LARGE SCALE GENOMIC DNA]</scope>
    <source>
        <strain evidence="6">RP14(2022)</strain>
    </source>
</reference>
<name>A0ABT1C1C7_9HYPH</name>
<accession>A0ABT1C1C7</accession>
<evidence type="ECO:0000256" key="3">
    <source>
        <dbReference type="ARBA" id="ARBA00023169"/>
    </source>
</evidence>
<keyword evidence="6" id="KW-1185">Reference proteome</keyword>
<sequence>MDGSDDRSTHAHMRAKAETGDGKRALRFQQSGEVYYLIASILKYAPFVRRIYLVTDNQKPPLLDHFFEAGLCSADRLRLVSHDTIFEGLDVPRPTFNSLTIEAALWRIPGLSEHFVYSNDDMFLNAPLKEEDFFRGDVPVIGGTLTVPDAWRPRSFARNLLARLRGNEVRERPRYSRDHERGARLAGNRGLFLLAHHHPHPLRRSTLESFYAERPDVLTAQLQHRFRHGSQYLPVGLSNHLERLKHGAKFGAKRSVVYIRRNRSSFEMKRNLAAIRDASTQFGCVQSLERFPPAAQKQIHAALTEKFAETLPPGIIHRNPLSGPSRLKAA</sequence>
<protein>
    <recommendedName>
        <fullName evidence="4">Stealth protein CR2 conserved region 2 domain-containing protein</fullName>
    </recommendedName>
</protein>
<evidence type="ECO:0000313" key="5">
    <source>
        <dbReference type="EMBL" id="MCO6048625.1"/>
    </source>
</evidence>
<comment type="caution">
    <text evidence="5">The sequence shown here is derived from an EMBL/GenBank/DDBJ whole genome shotgun (WGS) entry which is preliminary data.</text>
</comment>
<dbReference type="PANTHER" id="PTHR24045">
    <property type="match status" value="1"/>
</dbReference>
<dbReference type="Pfam" id="PF11380">
    <property type="entry name" value="Stealth_CR2"/>
    <property type="match status" value="1"/>
</dbReference>
<dbReference type="EMBL" id="JAMXQS010000001">
    <property type="protein sequence ID" value="MCO6048625.1"/>
    <property type="molecule type" value="Genomic_DNA"/>
</dbReference>
<evidence type="ECO:0000256" key="1">
    <source>
        <dbReference type="ARBA" id="ARBA00007583"/>
    </source>
</evidence>
<dbReference type="PANTHER" id="PTHR24045:SF0">
    <property type="entry name" value="N-ACETYLGLUCOSAMINE-1-PHOSPHOTRANSFERASE SUBUNITS ALPHA_BETA"/>
    <property type="match status" value="1"/>
</dbReference>
<feature type="domain" description="Stealth protein CR2 conserved region 2" evidence="4">
    <location>
        <begin position="27"/>
        <end position="136"/>
    </location>
</feature>
<dbReference type="Proteomes" id="UP001205906">
    <property type="component" value="Unassembled WGS sequence"/>
</dbReference>
<proteinExistence type="inferred from homology"/>
<keyword evidence="3" id="KW-0270">Exopolysaccharide synthesis</keyword>
<comment type="similarity">
    <text evidence="1">Belongs to the stealth family.</text>
</comment>